<keyword evidence="6 7" id="KW-0472">Membrane</keyword>
<comment type="similarity">
    <text evidence="7">Belongs to the binding-protein-dependent transport system permease family.</text>
</comment>
<dbReference type="RefSeq" id="WP_004058713.1">
    <property type="nucleotide sequence ID" value="NC_017941.2"/>
</dbReference>
<accession>I3R0P4</accession>
<dbReference type="Gene3D" id="1.10.3720.10">
    <property type="entry name" value="MetI-like"/>
    <property type="match status" value="1"/>
</dbReference>
<feature type="domain" description="ABC transmembrane type-1" evidence="9">
    <location>
        <begin position="254"/>
        <end position="452"/>
    </location>
</feature>
<feature type="compositionally biased region" description="Low complexity" evidence="8">
    <location>
        <begin position="463"/>
        <end position="479"/>
    </location>
</feature>
<dbReference type="PaxDb" id="523841-HFX_0062"/>
<reference evidence="10" key="4">
    <citation type="submission" date="2014-05" db="EMBL/GenBank/DDBJ databases">
        <authorList>
            <person name="Wang L."/>
            <person name="Yang H."/>
            <person name="Xiang H."/>
        </authorList>
    </citation>
    <scope>NUCLEOTIDE SEQUENCE</scope>
    <source>
        <strain evidence="10">CGMCC 1.2087</strain>
    </source>
</reference>
<evidence type="ECO:0000313" key="14">
    <source>
        <dbReference type="Proteomes" id="UP000011603"/>
    </source>
</evidence>
<feature type="transmembrane region" description="Helical" evidence="7">
    <location>
        <begin position="325"/>
        <end position="344"/>
    </location>
</feature>
<evidence type="ECO:0000256" key="5">
    <source>
        <dbReference type="ARBA" id="ARBA00022989"/>
    </source>
</evidence>
<dbReference type="Pfam" id="PF12911">
    <property type="entry name" value="OppC_N"/>
    <property type="match status" value="1"/>
</dbReference>
<protein>
    <submittedName>
        <fullName evidence="10 12">ABC transporter permease</fullName>
    </submittedName>
    <submittedName>
        <fullName evidence="11">Binding-protein-dependent transporters inner membrane component</fullName>
    </submittedName>
</protein>
<evidence type="ECO:0000313" key="15">
    <source>
        <dbReference type="Proteomes" id="UP000299011"/>
    </source>
</evidence>
<evidence type="ECO:0000313" key="13">
    <source>
        <dbReference type="Proteomes" id="UP000006469"/>
    </source>
</evidence>
<dbReference type="Proteomes" id="UP000006469">
    <property type="component" value="Chromosome"/>
</dbReference>
<dbReference type="EMBL" id="CP001868">
    <property type="protein sequence ID" value="AFK17804.1"/>
    <property type="molecule type" value="Genomic_DNA"/>
</dbReference>
<evidence type="ECO:0000256" key="4">
    <source>
        <dbReference type="ARBA" id="ARBA00022692"/>
    </source>
</evidence>
<evidence type="ECO:0000313" key="10">
    <source>
        <dbReference type="EMBL" id="AFK17804.1"/>
    </source>
</evidence>
<dbReference type="EMBL" id="AOLO01000007">
    <property type="protein sequence ID" value="EMA02925.1"/>
    <property type="molecule type" value="Genomic_DNA"/>
</dbReference>
<feature type="transmembrane region" description="Helical" evidence="7">
    <location>
        <begin position="256"/>
        <end position="278"/>
    </location>
</feature>
<comment type="subcellular location">
    <subcellularLocation>
        <location evidence="1 7">Cell membrane</location>
        <topology evidence="1 7">Multi-pass membrane protein</topology>
    </subcellularLocation>
</comment>
<dbReference type="GO" id="GO:0005886">
    <property type="term" value="C:plasma membrane"/>
    <property type="evidence" value="ECO:0007669"/>
    <property type="project" value="UniProtKB-SubCell"/>
</dbReference>
<dbReference type="Pfam" id="PF00528">
    <property type="entry name" value="BPD_transp_1"/>
    <property type="match status" value="1"/>
</dbReference>
<feature type="transmembrane region" description="Helical" evidence="7">
    <location>
        <begin position="429"/>
        <end position="451"/>
    </location>
</feature>
<keyword evidence="14" id="KW-1185">Reference proteome</keyword>
<evidence type="ECO:0000256" key="3">
    <source>
        <dbReference type="ARBA" id="ARBA00022475"/>
    </source>
</evidence>
<dbReference type="Proteomes" id="UP000011603">
    <property type="component" value="Unassembled WGS sequence"/>
</dbReference>
<sequence length="479" mass="51295">MIENQNQDSKLTDRIAANPRPALVWAAIGVVLILPEVGALVQAVGGLLSAVLGVLGQAEVAASIKAFGDQIPTLLSRDVIGNSGHYNGTTWEGNFLGLEPGIAWFIRVALVYAYSAVFIGWLINGYFRYREHYREADWTPGDDIVNRFRRHSWGKFGFVVVAIFLVMAVFAPAIGPTTVDKNIRNPYSNEITYWDEEVSSIESMAVGDANIQSSSKGSPDRNVGPMQYDDFGRFHPFGTTTDGKDLFTFVASGARVSLSIALLSIMLAAGMALLLALVTAYYKGIADLAAVLASDSVQAIPMFMLLIIVFVVFSGTWLGDLYDGAALMVGIFFVLYWPSLWRAVRGPALQVSGQEWIDAAESFGQAPLVIMKKHMAPYVIGYLLVYSSMTLGGIIIAIAGLSFIGLGIAPPTPEWGRLITDGQPYVASVSWHISLLPGLIITLVVTGFNALGDGVRDAIDPQSEGGESTEAAAAGGSGV</sequence>
<feature type="transmembrane region" description="Helical" evidence="7">
    <location>
        <begin position="102"/>
        <end position="124"/>
    </location>
</feature>
<dbReference type="GO" id="GO:0055085">
    <property type="term" value="P:transmembrane transport"/>
    <property type="evidence" value="ECO:0007669"/>
    <property type="project" value="InterPro"/>
</dbReference>
<dbReference type="STRING" id="523841.HFX_0062"/>
<keyword evidence="5 7" id="KW-1133">Transmembrane helix</keyword>
<reference evidence="10 13" key="2">
    <citation type="journal article" date="2012" name="J. Bacteriol.">
        <title>Complete genome sequence of the metabolically versatile halophilic archaeon Haloferax mediterranei, a poly(3-hydroxybutyrate-co-3-hydroxyvalerate) producer.</title>
        <authorList>
            <person name="Han J."/>
            <person name="Zhang F."/>
            <person name="Hou J."/>
            <person name="Liu X."/>
            <person name="Li M."/>
            <person name="Liu H."/>
            <person name="Cai L."/>
            <person name="Zhang B."/>
            <person name="Chen Y."/>
            <person name="Zhou J."/>
            <person name="Hu S."/>
            <person name="Xiang H."/>
        </authorList>
    </citation>
    <scope>NUCLEOTIDE SEQUENCE [LARGE SCALE GENOMIC DNA]</scope>
    <source>
        <strain evidence="13">ATCC 33500 / DSM 1411 / JCM 8866 / NBRC 14739 / NCIMB 2177 / R-4</strain>
        <strain evidence="10">CGMCC 1.2087</strain>
    </source>
</reference>
<reference evidence="11 14" key="3">
    <citation type="journal article" date="2014" name="PLoS Genet.">
        <title>Phylogenetically driven sequencing of extremely halophilic archaea reveals strategies for static and dynamic osmo-response.</title>
        <authorList>
            <person name="Becker E.A."/>
            <person name="Seitzer P.M."/>
            <person name="Tritt A."/>
            <person name="Larsen D."/>
            <person name="Krusor M."/>
            <person name="Yao A.I."/>
            <person name="Wu D."/>
            <person name="Madern D."/>
            <person name="Eisen J.A."/>
            <person name="Darling A.E."/>
            <person name="Facciotti M.T."/>
        </authorList>
    </citation>
    <scope>NUCLEOTIDE SEQUENCE [LARGE SCALE GENOMIC DNA]</scope>
    <source>
        <strain evidence="11">ATCC 33500</strain>
        <strain evidence="14">ATCC 33500 / DSM 1411 / JCM 8866 / NBRC 14739 / NCIMB 2177 / R-4</strain>
    </source>
</reference>
<dbReference type="InterPro" id="IPR035906">
    <property type="entry name" value="MetI-like_sf"/>
</dbReference>
<keyword evidence="4 7" id="KW-0812">Transmembrane</keyword>
<dbReference type="PROSITE" id="PS50928">
    <property type="entry name" value="ABC_TM1"/>
    <property type="match status" value="1"/>
</dbReference>
<evidence type="ECO:0000259" key="9">
    <source>
        <dbReference type="PROSITE" id="PS50928"/>
    </source>
</evidence>
<feature type="transmembrane region" description="Helical" evidence="7">
    <location>
        <begin position="379"/>
        <end position="409"/>
    </location>
</feature>
<evidence type="ECO:0000256" key="2">
    <source>
        <dbReference type="ARBA" id="ARBA00022448"/>
    </source>
</evidence>
<evidence type="ECO:0000256" key="8">
    <source>
        <dbReference type="SAM" id="MobiDB-lite"/>
    </source>
</evidence>
<reference evidence="12 15" key="5">
    <citation type="submission" date="2019-04" db="EMBL/GenBank/DDBJ databases">
        <title>Methylomes of two halophilic Archaea, Haloarcula marismortui and Haloferax mediterranei.</title>
        <authorList>
            <person name="DasSarma S."/>
            <person name="DasSarma P."/>
            <person name="DasSarma S."/>
            <person name="Fomenkov A."/>
            <person name="Vincze T."/>
            <person name="Anton B.P."/>
            <person name="Roberts R.J."/>
        </authorList>
    </citation>
    <scope>NUCLEOTIDE SEQUENCE [LARGE SCALE GENOMIC DNA]</scope>
    <source>
        <strain evidence="12">ATCC 33500</strain>
        <strain evidence="15">ATCC 33500 / DSM 1411 / JCM 8866 / NBRC 14739 / NCIMB 2177 / R-4</strain>
    </source>
</reference>
<dbReference type="InterPro" id="IPR025966">
    <property type="entry name" value="OppC_N"/>
</dbReference>
<evidence type="ECO:0000313" key="11">
    <source>
        <dbReference type="EMBL" id="EMA02925.1"/>
    </source>
</evidence>
<evidence type="ECO:0000256" key="7">
    <source>
        <dbReference type="RuleBase" id="RU363032"/>
    </source>
</evidence>
<dbReference type="OrthoDB" id="312811at2157"/>
<evidence type="ECO:0000256" key="6">
    <source>
        <dbReference type="ARBA" id="ARBA00023136"/>
    </source>
</evidence>
<dbReference type="EMBL" id="CP039139">
    <property type="protein sequence ID" value="QCQ74367.1"/>
    <property type="molecule type" value="Genomic_DNA"/>
</dbReference>
<dbReference type="PANTHER" id="PTHR43386">
    <property type="entry name" value="OLIGOPEPTIDE TRANSPORT SYSTEM PERMEASE PROTEIN APPC"/>
    <property type="match status" value="1"/>
</dbReference>
<dbReference type="InterPro" id="IPR000515">
    <property type="entry name" value="MetI-like"/>
</dbReference>
<dbReference type="PATRIC" id="fig|523841.21.peg.2048"/>
<proteinExistence type="inferred from homology"/>
<dbReference type="HOGENOM" id="CLU_028518_11_0_2"/>
<dbReference type="SUPFAM" id="SSF161098">
    <property type="entry name" value="MetI-like"/>
    <property type="match status" value="1"/>
</dbReference>
<reference evidence="10" key="1">
    <citation type="journal article" date="2012" name="Appl. Environ. Microbiol.">
        <title>Identification of the haloarchaeal phasin (PhaP) that functions in polyhydroxyalkanoate accumulation and granule formation in Haloferax mediterranei.</title>
        <authorList>
            <person name="Cai S."/>
            <person name="Cai L."/>
            <person name="Liu H."/>
            <person name="Liu X."/>
            <person name="Han J."/>
            <person name="Zhou J."/>
            <person name="Xiang H."/>
        </authorList>
    </citation>
    <scope>NUCLEOTIDE SEQUENCE</scope>
    <source>
        <strain evidence="10">CGMCC 1.2087</strain>
    </source>
</reference>
<dbReference type="eggNOG" id="arCOG00748">
    <property type="taxonomic scope" value="Archaea"/>
</dbReference>
<keyword evidence="3" id="KW-1003">Cell membrane</keyword>
<dbReference type="Proteomes" id="UP000299011">
    <property type="component" value="Chromosome"/>
</dbReference>
<name>I3R0P4_HALMT</name>
<evidence type="ECO:0000256" key="1">
    <source>
        <dbReference type="ARBA" id="ARBA00004651"/>
    </source>
</evidence>
<feature type="region of interest" description="Disordered" evidence="8">
    <location>
        <begin position="460"/>
        <end position="479"/>
    </location>
</feature>
<keyword evidence="2 7" id="KW-0813">Transport</keyword>
<dbReference type="KEGG" id="hme:HFX_0062"/>
<dbReference type="PANTHER" id="PTHR43386:SF1">
    <property type="entry name" value="D,D-DIPEPTIDE TRANSPORT SYSTEM PERMEASE PROTEIN DDPC-RELATED"/>
    <property type="match status" value="1"/>
</dbReference>
<gene>
    <name evidence="10" type="primary">oppC</name>
    <name evidence="10" type="ordered locus">HFX_0062</name>
    <name evidence="11" type="ORF">C439_10090</name>
    <name evidence="12" type="ORF">E6P09_03400</name>
</gene>
<dbReference type="GeneID" id="40155431"/>
<evidence type="ECO:0000313" key="12">
    <source>
        <dbReference type="EMBL" id="QCQ74367.1"/>
    </source>
</evidence>
<dbReference type="InterPro" id="IPR050366">
    <property type="entry name" value="BP-dependent_transpt_permease"/>
</dbReference>
<dbReference type="AlphaFoldDB" id="I3R0P4"/>
<feature type="transmembrane region" description="Helical" evidence="7">
    <location>
        <begin position="21"/>
        <end position="45"/>
    </location>
</feature>
<feature type="transmembrane region" description="Helical" evidence="7">
    <location>
        <begin position="156"/>
        <end position="175"/>
    </location>
</feature>
<feature type="transmembrane region" description="Helical" evidence="7">
    <location>
        <begin position="299"/>
        <end position="319"/>
    </location>
</feature>
<organism evidence="10 13">
    <name type="scientific">Haloferax mediterranei (strain ATCC 33500 / DSM 1411 / JCM 8866 / NBRC 14739 / NCIMB 2177 / R-4)</name>
    <name type="common">Halobacterium mediterranei</name>
    <dbReference type="NCBI Taxonomy" id="523841"/>
    <lineage>
        <taxon>Archaea</taxon>
        <taxon>Methanobacteriati</taxon>
        <taxon>Methanobacteriota</taxon>
        <taxon>Stenosarchaea group</taxon>
        <taxon>Halobacteria</taxon>
        <taxon>Halobacteriales</taxon>
        <taxon>Haloferacaceae</taxon>
        <taxon>Haloferax</taxon>
    </lineage>
</organism>